<feature type="domain" description="Translation elongation factor P/YeiP central" evidence="4">
    <location>
        <begin position="422"/>
        <end position="476"/>
    </location>
</feature>
<feature type="domain" description="Translation elongation factor P/YeiP central" evidence="4">
    <location>
        <begin position="245"/>
        <end position="281"/>
    </location>
</feature>
<evidence type="ECO:0000259" key="4">
    <source>
        <dbReference type="SMART" id="SM01185"/>
    </source>
</evidence>
<dbReference type="GO" id="GO:0003746">
    <property type="term" value="F:translation elongation factor activity"/>
    <property type="evidence" value="ECO:0007669"/>
    <property type="project" value="InterPro"/>
</dbReference>
<dbReference type="InterPro" id="IPR001059">
    <property type="entry name" value="Transl_elong_P/YeiP_cen"/>
</dbReference>
<dbReference type="InterPro" id="IPR020599">
    <property type="entry name" value="Transl_elong_fac_P/YeiP"/>
</dbReference>
<dbReference type="FunFam" id="2.40.50.140:FF:000004">
    <property type="entry name" value="Elongation factor P"/>
    <property type="match status" value="1"/>
</dbReference>
<dbReference type="InterPro" id="IPR008991">
    <property type="entry name" value="Translation_prot_SH3-like_sf"/>
</dbReference>
<feature type="domain" description="Elongation factor P C-terminal" evidence="3">
    <location>
        <begin position="289"/>
        <end position="357"/>
    </location>
</feature>
<dbReference type="SMART" id="SM01185">
    <property type="entry name" value="EFP"/>
    <property type="match status" value="2"/>
</dbReference>
<gene>
    <name evidence="5" type="ORF">F2Q68_00017630</name>
</gene>
<feature type="domain" description="Elongation factor P C-terminal" evidence="3">
    <location>
        <begin position="484"/>
        <end position="539"/>
    </location>
</feature>
<dbReference type="GO" id="GO:0043043">
    <property type="term" value="P:peptide biosynthetic process"/>
    <property type="evidence" value="ECO:0007669"/>
    <property type="project" value="InterPro"/>
</dbReference>
<protein>
    <recommendedName>
        <fullName evidence="7">Lipoyl-binding domain-containing protein</fullName>
    </recommendedName>
</protein>
<dbReference type="Pfam" id="PF00364">
    <property type="entry name" value="Biotin_lipoyl"/>
    <property type="match status" value="1"/>
</dbReference>
<comment type="caution">
    <text evidence="5">The sequence shown here is derived from an EMBL/GenBank/DDBJ whole genome shotgun (WGS) entry which is preliminary data.</text>
</comment>
<reference evidence="5" key="1">
    <citation type="submission" date="2019-12" db="EMBL/GenBank/DDBJ databases">
        <title>Genome sequencing and annotation of Brassica cretica.</title>
        <authorList>
            <person name="Studholme D.J."/>
            <person name="Sarris P.F."/>
        </authorList>
    </citation>
    <scope>NUCLEOTIDE SEQUENCE</scope>
    <source>
        <strain evidence="5">PFS-001/15</strain>
        <tissue evidence="5">Leaf</tissue>
    </source>
</reference>
<sequence length="627" mass="68913">MASCSLGVPKIKISAVDLSRVRSGSLQIPCNQRVLIGQRPVKYLSLRATLGSVKAPQASTVTAAESAATVEVEDAEMTNPSPLNAQLVPKPSEVEALVTEICDSSSIAEFELKLGGFRLYVARNLADNNSSPPQPQPIPAAVAASATTESVDSNGSASSTSLAITKPTSSAADQGLVILQSPKVGFFRRSKTIKGKRTPSSCKEKDQVKEGQVLCYIEQLGGQFPIESDVTGEVVKILREDGGKPDTFEQVEVPLDIFGKAAVYLKEEVRVQLQLYDGRALSASVPKHVTCTIQETQLPMKGLTSAPRYKRALLDNGSTIQVKSHFPLEVTAIQVPSYLEAGEKIVINTEDDSFVKRYESNSILDGTWTFSGRTFRVVESEHKQQGRGGASIQVELRDVDNGSKLNLRFGPEESVEKVFVQEKSFTCLYTEGDTAFLIEPDTFEQVEVPLDIFGKAAVYLKEEMRVQLQLYDGRALSASVPKHVTCTIQETQLPMKGLTSAPRYKRALLDNGSTIQVPSYLEAGEKIVINTEDDSFVKSEATLRRRFDLFSPPRRDLAISVASVREHSTLLGFSAVSESIDFFVFGSNLYKIGNVRYLAGDYDIWSVKRIAEWRPCKWWLHGHLTRM</sequence>
<dbReference type="PROSITE" id="PS01275">
    <property type="entry name" value="EFP"/>
    <property type="match status" value="1"/>
</dbReference>
<dbReference type="InterPro" id="IPR015365">
    <property type="entry name" value="Elong-fact-P_C"/>
</dbReference>
<evidence type="ECO:0000313" key="5">
    <source>
        <dbReference type="EMBL" id="KAF2557305.1"/>
    </source>
</evidence>
<dbReference type="InterPro" id="IPR000089">
    <property type="entry name" value="Biotin_lipoyl"/>
</dbReference>
<dbReference type="InterPro" id="IPR012340">
    <property type="entry name" value="NA-bd_OB-fold"/>
</dbReference>
<dbReference type="SUPFAM" id="SSF50249">
    <property type="entry name" value="Nucleic acid-binding proteins"/>
    <property type="match status" value="4"/>
</dbReference>
<feature type="region of interest" description="Disordered" evidence="2">
    <location>
        <begin position="128"/>
        <end position="161"/>
    </location>
</feature>
<dbReference type="SMART" id="SM00841">
    <property type="entry name" value="Elong-fact-P_C"/>
    <property type="match status" value="2"/>
</dbReference>
<proteinExistence type="inferred from homology"/>
<evidence type="ECO:0000313" key="6">
    <source>
        <dbReference type="Proteomes" id="UP000712281"/>
    </source>
</evidence>
<dbReference type="FunFam" id="2.40.50.140:FF:000009">
    <property type="entry name" value="Elongation factor P"/>
    <property type="match status" value="1"/>
</dbReference>
<dbReference type="Gene3D" id="2.40.50.100">
    <property type="match status" value="1"/>
</dbReference>
<dbReference type="PANTHER" id="PTHR30053">
    <property type="entry name" value="ELONGATION FACTOR P"/>
    <property type="match status" value="1"/>
</dbReference>
<dbReference type="Proteomes" id="UP000712281">
    <property type="component" value="Unassembled WGS sequence"/>
</dbReference>
<name>A0A8S9HFT5_BRACR</name>
<dbReference type="AlphaFoldDB" id="A0A8S9HFT5"/>
<dbReference type="InterPro" id="IPR013852">
    <property type="entry name" value="Transl_elong_P/YeiP_CS"/>
</dbReference>
<comment type="similarity">
    <text evidence="1">Belongs to the elongation factor P family.</text>
</comment>
<accession>A0A8S9HFT5</accession>
<evidence type="ECO:0000256" key="1">
    <source>
        <dbReference type="ARBA" id="ARBA00009479"/>
    </source>
</evidence>
<feature type="compositionally biased region" description="Low complexity" evidence="2">
    <location>
        <begin position="139"/>
        <end position="153"/>
    </location>
</feature>
<dbReference type="InterPro" id="IPR011053">
    <property type="entry name" value="Single_hybrid_motif"/>
</dbReference>
<dbReference type="SUPFAM" id="SSF50104">
    <property type="entry name" value="Translation proteins SH3-like domain"/>
    <property type="match status" value="1"/>
</dbReference>
<dbReference type="EMBL" id="QGKW02001940">
    <property type="protein sequence ID" value="KAF2557305.1"/>
    <property type="molecule type" value="Genomic_DNA"/>
</dbReference>
<organism evidence="5 6">
    <name type="scientific">Brassica cretica</name>
    <name type="common">Mustard</name>
    <dbReference type="NCBI Taxonomy" id="69181"/>
    <lineage>
        <taxon>Eukaryota</taxon>
        <taxon>Viridiplantae</taxon>
        <taxon>Streptophyta</taxon>
        <taxon>Embryophyta</taxon>
        <taxon>Tracheophyta</taxon>
        <taxon>Spermatophyta</taxon>
        <taxon>Magnoliopsida</taxon>
        <taxon>eudicotyledons</taxon>
        <taxon>Gunneridae</taxon>
        <taxon>Pentapetalae</taxon>
        <taxon>rosids</taxon>
        <taxon>malvids</taxon>
        <taxon>Brassicales</taxon>
        <taxon>Brassicaceae</taxon>
        <taxon>Brassiceae</taxon>
        <taxon>Brassica</taxon>
    </lineage>
</organism>
<dbReference type="InterPro" id="IPR014722">
    <property type="entry name" value="Rib_uL2_dom2"/>
</dbReference>
<dbReference type="Pfam" id="PF08207">
    <property type="entry name" value="EFP_N"/>
    <property type="match status" value="1"/>
</dbReference>
<dbReference type="PANTHER" id="PTHR30053:SF14">
    <property type="entry name" value="TRANSLATION ELONGATION FACTOR KOW-LIKE DOMAIN-CONTAINING PROTEIN"/>
    <property type="match status" value="1"/>
</dbReference>
<dbReference type="SUPFAM" id="SSF51230">
    <property type="entry name" value="Single hybrid motif"/>
    <property type="match status" value="1"/>
</dbReference>
<evidence type="ECO:0000256" key="2">
    <source>
        <dbReference type="SAM" id="MobiDB-lite"/>
    </source>
</evidence>
<dbReference type="InterPro" id="IPR013185">
    <property type="entry name" value="Transl_elong_KOW-like"/>
</dbReference>
<evidence type="ECO:0000259" key="3">
    <source>
        <dbReference type="SMART" id="SM00841"/>
    </source>
</evidence>
<dbReference type="GO" id="GO:0005829">
    <property type="term" value="C:cytosol"/>
    <property type="evidence" value="ECO:0007669"/>
    <property type="project" value="UniProtKB-ARBA"/>
</dbReference>
<evidence type="ECO:0008006" key="7">
    <source>
        <dbReference type="Google" id="ProtNLM"/>
    </source>
</evidence>
<dbReference type="Gene3D" id="2.40.50.140">
    <property type="entry name" value="Nucleic acid-binding proteins"/>
    <property type="match status" value="4"/>
</dbReference>
<dbReference type="Gene3D" id="2.30.30.30">
    <property type="match status" value="1"/>
</dbReference>
<dbReference type="Pfam" id="PF01132">
    <property type="entry name" value="EFP"/>
    <property type="match status" value="2"/>
</dbReference>
<dbReference type="Pfam" id="PF09285">
    <property type="entry name" value="Elong-fact-P_C"/>
    <property type="match status" value="2"/>
</dbReference>